<dbReference type="Pfam" id="PF00294">
    <property type="entry name" value="PfkB"/>
    <property type="match status" value="2"/>
</dbReference>
<dbReference type="GO" id="GO:0016798">
    <property type="term" value="F:hydrolase activity, acting on glycosyl bonds"/>
    <property type="evidence" value="ECO:0007669"/>
    <property type="project" value="UniProtKB-KW"/>
</dbReference>
<name>A0A2K1R381_9PEZI</name>
<dbReference type="GO" id="GO:0046872">
    <property type="term" value="F:metal ion binding"/>
    <property type="evidence" value="ECO:0007669"/>
    <property type="project" value="UniProtKB-KW"/>
</dbReference>
<dbReference type="InterPro" id="IPR002173">
    <property type="entry name" value="Carboh/pur_kinase_PfkB_CS"/>
</dbReference>
<evidence type="ECO:0000256" key="5">
    <source>
        <dbReference type="ARBA" id="ARBA00023211"/>
    </source>
</evidence>
<dbReference type="InterPro" id="IPR007342">
    <property type="entry name" value="PsuG"/>
</dbReference>
<dbReference type="GO" id="GO:0005737">
    <property type="term" value="C:cytoplasm"/>
    <property type="evidence" value="ECO:0007669"/>
    <property type="project" value="TreeGrafter"/>
</dbReference>
<organism evidence="10 11">
    <name type="scientific">Sphaceloma murrayae</name>
    <dbReference type="NCBI Taxonomy" id="2082308"/>
    <lineage>
        <taxon>Eukaryota</taxon>
        <taxon>Fungi</taxon>
        <taxon>Dikarya</taxon>
        <taxon>Ascomycota</taxon>
        <taxon>Pezizomycotina</taxon>
        <taxon>Dothideomycetes</taxon>
        <taxon>Dothideomycetidae</taxon>
        <taxon>Myriangiales</taxon>
        <taxon>Elsinoaceae</taxon>
        <taxon>Sphaceloma</taxon>
    </lineage>
</organism>
<dbReference type="InterPro" id="IPR011611">
    <property type="entry name" value="PfkB_dom"/>
</dbReference>
<sequence length="818" mass="86203">MSTSLLRGFSFVTRSASCRWRKSTPVRSIHGDTSCFRISEEVRQALVEKRPVVALETAIYTHGFPYPDNIALASLLESIVRTNGGVPATIAVLDGIARVGLETEELIRLAGSAGQETTRKVSRRDLAFVCGLGSPGRRYHGGTTIAGTMVLAHMAGIKVFATGGLGGVHRGGEVTMDISADLTELGRTPVALVSSGCKSFLDIPRTLEYLETQGVPVGTFADGRTGQVDFPGFWTRDSGSKSPMTLTTEAEAAAVIHAQSVLGLQSGLVFGNPIPEEHSMPKSQIDGAIAQAVQEAADQGFHGAANTPFVLNKIKEITGATSVTSNRALIASNAKRGTLVAVELAKLESLHGPRDSGLTRSFTSVMEGPGVVNYKRDGVSKGIQQPSGMSLHTNENPSTRPDGTPAKSSTSVKPSVFVAGSLAVDLACDYQPLASNKGTQPVMHTSNPATMSQSVGGVGHNVARAIHLLGAPVRLCSLIGDDAAGSTARLALEDVKMDTAGVRAVEGARTPQYVAVNDAEKNLVIAMADMAILNDRTEGGTHGGTKASQILNDVWKPQVERHRPSHIVVDANWSPDMLGNWIDISKSVGARLLYEPVSAAKAAQIFDLPERTRLDTHPDASIDIATPNSYELAAMHSAAREAGFFDRQDWWQVIDAFGLPSSGASTQLSLATSPELVDAGVPQQSIKLLPFIPHILTKLGSKGVLLTQIISAGDPRLSSGEHAPYIISRCGNESEEQTKVGGLYVRLFGPSEVVPEHDVVSVNGVGDTFLGAIVAGLAKDPQRYLESLVSLAQSAAVMTLKSKESVSPALTNLTLAGS</sequence>
<keyword evidence="6" id="KW-0456">Lyase</keyword>
<evidence type="ECO:0000256" key="1">
    <source>
        <dbReference type="ARBA" id="ARBA00022679"/>
    </source>
</evidence>
<dbReference type="AlphaFoldDB" id="A0A2K1R381"/>
<dbReference type="PANTHER" id="PTHR42909:SF1">
    <property type="entry name" value="CARBOHYDRATE KINASE PFKB DOMAIN-CONTAINING PROTEIN"/>
    <property type="match status" value="1"/>
</dbReference>
<evidence type="ECO:0000256" key="8">
    <source>
        <dbReference type="SAM" id="MobiDB-lite"/>
    </source>
</evidence>
<dbReference type="CDD" id="cd01941">
    <property type="entry name" value="YeiC_kinase_like"/>
    <property type="match status" value="1"/>
</dbReference>
<comment type="caution">
    <text evidence="10">The sequence shown here is derived from an EMBL/GenBank/DDBJ whole genome shotgun (WGS) entry which is preliminary data.</text>
</comment>
<evidence type="ECO:0000256" key="3">
    <source>
        <dbReference type="ARBA" id="ARBA00022777"/>
    </source>
</evidence>
<evidence type="ECO:0000313" key="10">
    <source>
        <dbReference type="EMBL" id="PNS21643.1"/>
    </source>
</evidence>
<gene>
    <name evidence="10" type="ORF">CAC42_1497</name>
</gene>
<feature type="domain" description="Carbohydrate kinase PfkB" evidence="9">
    <location>
        <begin position="445"/>
        <end position="537"/>
    </location>
</feature>
<dbReference type="Proteomes" id="UP000243797">
    <property type="component" value="Unassembled WGS sequence"/>
</dbReference>
<keyword evidence="3" id="KW-0418">Kinase</keyword>
<keyword evidence="11" id="KW-1185">Reference proteome</keyword>
<dbReference type="InterPro" id="IPR029056">
    <property type="entry name" value="Ribokinase-like"/>
</dbReference>
<dbReference type="InterPro" id="IPR022830">
    <property type="entry name" value="Indigdn_synthA-like"/>
</dbReference>
<feature type="domain" description="Carbohydrate kinase PfkB" evidence="9">
    <location>
        <begin position="754"/>
        <end position="808"/>
    </location>
</feature>
<feature type="region of interest" description="Disordered" evidence="8">
    <location>
        <begin position="382"/>
        <end position="411"/>
    </location>
</feature>
<evidence type="ECO:0000256" key="7">
    <source>
        <dbReference type="ARBA" id="ARBA00023295"/>
    </source>
</evidence>
<evidence type="ECO:0000259" key="9">
    <source>
        <dbReference type="Pfam" id="PF00294"/>
    </source>
</evidence>
<dbReference type="HAMAP" id="MF_01876">
    <property type="entry name" value="PsiMP_glycosidase"/>
    <property type="match status" value="1"/>
</dbReference>
<keyword evidence="4" id="KW-0378">Hydrolase</keyword>
<accession>A0A2K1R381</accession>
<dbReference type="SUPFAM" id="SSF110581">
    <property type="entry name" value="Indigoidine synthase A-like"/>
    <property type="match status" value="1"/>
</dbReference>
<dbReference type="InParanoid" id="A0A2K1R381"/>
<protein>
    <submittedName>
        <fullName evidence="10">Pseudouridine-metabolizing bifunctional protein</fullName>
    </submittedName>
</protein>
<dbReference type="PROSITE" id="PS00583">
    <property type="entry name" value="PFKB_KINASES_1"/>
    <property type="match status" value="1"/>
</dbReference>
<proteinExistence type="inferred from homology"/>
<evidence type="ECO:0000256" key="4">
    <source>
        <dbReference type="ARBA" id="ARBA00022801"/>
    </source>
</evidence>
<evidence type="ECO:0000256" key="2">
    <source>
        <dbReference type="ARBA" id="ARBA00022723"/>
    </source>
</evidence>
<dbReference type="SUPFAM" id="SSF53613">
    <property type="entry name" value="Ribokinase-like"/>
    <property type="match status" value="1"/>
</dbReference>
<keyword evidence="7" id="KW-0326">Glycosidase</keyword>
<dbReference type="STRING" id="2082308.A0A2K1R381"/>
<dbReference type="EMBL" id="NKHZ01000010">
    <property type="protein sequence ID" value="PNS21643.1"/>
    <property type="molecule type" value="Genomic_DNA"/>
</dbReference>
<dbReference type="Gene3D" id="3.40.1190.20">
    <property type="match status" value="1"/>
</dbReference>
<evidence type="ECO:0000313" key="11">
    <source>
        <dbReference type="Proteomes" id="UP000243797"/>
    </source>
</evidence>
<keyword evidence="1" id="KW-0808">Transferase</keyword>
<dbReference type="OrthoDB" id="198885at2759"/>
<dbReference type="Pfam" id="PF04227">
    <property type="entry name" value="Indigoidine_A"/>
    <property type="match status" value="1"/>
</dbReference>
<dbReference type="PANTHER" id="PTHR42909">
    <property type="entry name" value="ZGC:136858"/>
    <property type="match status" value="1"/>
</dbReference>
<dbReference type="GO" id="GO:0016301">
    <property type="term" value="F:kinase activity"/>
    <property type="evidence" value="ECO:0007669"/>
    <property type="project" value="UniProtKB-KW"/>
</dbReference>
<evidence type="ECO:0000256" key="6">
    <source>
        <dbReference type="ARBA" id="ARBA00023239"/>
    </source>
</evidence>
<keyword evidence="2" id="KW-0479">Metal-binding</keyword>
<dbReference type="Gene3D" id="3.40.1790.10">
    <property type="entry name" value="Indigoidine synthase domain"/>
    <property type="match status" value="1"/>
</dbReference>
<dbReference type="GO" id="GO:0004730">
    <property type="term" value="F:pseudouridylate synthase activity"/>
    <property type="evidence" value="ECO:0007669"/>
    <property type="project" value="InterPro"/>
</dbReference>
<keyword evidence="5" id="KW-0464">Manganese</keyword>
<reference evidence="10 11" key="1">
    <citation type="submission" date="2017-06" db="EMBL/GenBank/DDBJ databases">
        <title>Draft genome sequence of a variant of Elsinoe murrayae.</title>
        <authorList>
            <person name="Cheng Q."/>
        </authorList>
    </citation>
    <scope>NUCLEOTIDE SEQUENCE [LARGE SCALE GENOMIC DNA]</scope>
    <source>
        <strain evidence="10 11">CQ-2017a</strain>
    </source>
</reference>